<comment type="caution">
    <text evidence="4">The sequence shown here is derived from an EMBL/GenBank/DDBJ whole genome shotgun (WGS) entry which is preliminary data.</text>
</comment>
<dbReference type="Gene3D" id="1.10.10.10">
    <property type="entry name" value="Winged helix-like DNA-binding domain superfamily/Winged helix DNA-binding domain"/>
    <property type="match status" value="1"/>
</dbReference>
<dbReference type="Pfam" id="PF16254">
    <property type="entry name" value="DUF4910"/>
    <property type="match status" value="1"/>
</dbReference>
<evidence type="ECO:0000259" key="1">
    <source>
        <dbReference type="Pfam" id="PF09940"/>
    </source>
</evidence>
<dbReference type="Proteomes" id="UP000031327">
    <property type="component" value="Unassembled WGS sequence"/>
</dbReference>
<evidence type="ECO:0008006" key="6">
    <source>
        <dbReference type="Google" id="ProtNLM"/>
    </source>
</evidence>
<dbReference type="Pfam" id="PF09940">
    <property type="entry name" value="DUF2172"/>
    <property type="match status" value="1"/>
</dbReference>
<gene>
    <name evidence="4" type="ORF">JF50_03600</name>
</gene>
<dbReference type="AlphaFoldDB" id="A0A0C1QS47"/>
<dbReference type="InterPro" id="IPR012353">
    <property type="entry name" value="UCP015244"/>
</dbReference>
<evidence type="ECO:0000313" key="5">
    <source>
        <dbReference type="Proteomes" id="UP000031327"/>
    </source>
</evidence>
<dbReference type="Pfam" id="PF16221">
    <property type="entry name" value="HTH_47"/>
    <property type="match status" value="1"/>
</dbReference>
<dbReference type="OrthoDB" id="9765654at2"/>
<evidence type="ECO:0000259" key="3">
    <source>
        <dbReference type="Pfam" id="PF16254"/>
    </source>
</evidence>
<dbReference type="InterPro" id="IPR032610">
    <property type="entry name" value="DUF2172"/>
</dbReference>
<dbReference type="SUPFAM" id="SSF53187">
    <property type="entry name" value="Zn-dependent exopeptidases"/>
    <property type="match status" value="1"/>
</dbReference>
<dbReference type="EMBL" id="JWIC01000004">
    <property type="protein sequence ID" value="KID57847.1"/>
    <property type="molecule type" value="Genomic_DNA"/>
</dbReference>
<sequence length="445" mass="50249">MTQDSEYKLLDSLFDELFPLCRSITGHGIEASMDIIGRYMPLTFDKVKSGTQVFDWVVPAQWNFRRARLWGPDGEVICDTNINNLHVVSYSEPVDKYLTLEELQPHLHSLPTLPDAIPYVTSYYQRTWGFCLKDKDRQALQQGRYRVLIESEFDPEGGVPFAQTLLEGQSQKEVLLSSYLCHPSLANNELSGPLVLLGLYNRIKQWPKRRFSYRFLLNPETIGSLCFLHKHYQSLAENLEAGLILTCMGGDVDSLRYKASRRGDSVFDQLARQLSDSDSLRFVEFTPLHGSDERQYCAPGFNLPVAQVSRSLNVTEVPYHTSMDDKDAMNMARIIQSIDEVERYLKLGEIAGNAVNQSPFGEPQLGKRNLYPNMNTLAHADKSSDSLVDGRTKLNAILTILSESDGTKAMVNIAQSLGLELASLESVIDELEQHRLIEFNTGEVL</sequence>
<accession>A0A0C1QS47</accession>
<dbReference type="PIRSF" id="PIRSF015244">
    <property type="entry name" value="UCP015244"/>
    <property type="match status" value="1"/>
</dbReference>
<evidence type="ECO:0000313" key="4">
    <source>
        <dbReference type="EMBL" id="KID57847.1"/>
    </source>
</evidence>
<evidence type="ECO:0000259" key="2">
    <source>
        <dbReference type="Pfam" id="PF16221"/>
    </source>
</evidence>
<dbReference type="Gene3D" id="3.40.630.10">
    <property type="entry name" value="Zn peptidases"/>
    <property type="match status" value="1"/>
</dbReference>
<dbReference type="Gene3D" id="3.50.30.90">
    <property type="match status" value="1"/>
</dbReference>
<feature type="domain" description="DUF2172" evidence="1">
    <location>
        <begin position="61"/>
        <end position="152"/>
    </location>
</feature>
<dbReference type="RefSeq" id="WP_039608146.1">
    <property type="nucleotide sequence ID" value="NZ_JWIC01000004.1"/>
</dbReference>
<proteinExistence type="predicted"/>
<dbReference type="InterPro" id="IPR036388">
    <property type="entry name" value="WH-like_DNA-bd_sf"/>
</dbReference>
<protein>
    <recommendedName>
        <fullName evidence="6">DUF4910 domain-containing protein</fullName>
    </recommendedName>
</protein>
<organism evidence="4 5">
    <name type="scientific">Pseudoalteromonas luteoviolacea</name>
    <dbReference type="NCBI Taxonomy" id="43657"/>
    <lineage>
        <taxon>Bacteria</taxon>
        <taxon>Pseudomonadati</taxon>
        <taxon>Pseudomonadota</taxon>
        <taxon>Gammaproteobacteria</taxon>
        <taxon>Alteromonadales</taxon>
        <taxon>Pseudoalteromonadaceae</taxon>
        <taxon>Pseudoalteromonas</taxon>
    </lineage>
</organism>
<name>A0A0C1QS47_9GAMM</name>
<feature type="domain" description="UCP01524 winged helix-turn-helix" evidence="2">
    <location>
        <begin position="355"/>
        <end position="438"/>
    </location>
</feature>
<reference evidence="4 5" key="1">
    <citation type="submission" date="2014-12" db="EMBL/GenBank/DDBJ databases">
        <title>Draft Genome Sequence of Pseudoalteromonas luteoviolacea HI1.</title>
        <authorList>
            <person name="Asahina A.Y."/>
            <person name="Hadfield M.G."/>
        </authorList>
    </citation>
    <scope>NUCLEOTIDE SEQUENCE [LARGE SCALE GENOMIC DNA]</scope>
    <source>
        <strain evidence="4 5">HI1</strain>
    </source>
</reference>
<feature type="domain" description="DUF4910" evidence="3">
    <location>
        <begin position="13"/>
        <end position="346"/>
    </location>
</feature>
<dbReference type="InterPro" id="IPR032622">
    <property type="entry name" value="UCP01524_HTH"/>
</dbReference>
<dbReference type="InterPro" id="IPR032589">
    <property type="entry name" value="DUF4910"/>
</dbReference>